<protein>
    <submittedName>
        <fullName evidence="1">(apollo) hypothetical protein</fullName>
    </submittedName>
</protein>
<comment type="caution">
    <text evidence="1">The sequence shown here is derived from an EMBL/GenBank/DDBJ whole genome shotgun (WGS) entry which is preliminary data.</text>
</comment>
<keyword evidence="2" id="KW-1185">Reference proteome</keyword>
<dbReference type="EMBL" id="CAJQZP010001449">
    <property type="protein sequence ID" value="CAG5047507.1"/>
    <property type="molecule type" value="Genomic_DNA"/>
</dbReference>
<proteinExistence type="predicted"/>
<sequence length="80" mass="9285">MKETSIISDDVNYVVSEKNDESEKIATDKETSEQTKTIRRCYNPPKLLQASQQMIEAFQTIMLLTERLTEKINVTFLENL</sequence>
<accession>A0A8S3Y5Q1</accession>
<dbReference type="AlphaFoldDB" id="A0A8S3Y5Q1"/>
<evidence type="ECO:0000313" key="2">
    <source>
        <dbReference type="Proteomes" id="UP000691718"/>
    </source>
</evidence>
<organism evidence="1 2">
    <name type="scientific">Parnassius apollo</name>
    <name type="common">Apollo butterfly</name>
    <name type="synonym">Papilio apollo</name>
    <dbReference type="NCBI Taxonomy" id="110799"/>
    <lineage>
        <taxon>Eukaryota</taxon>
        <taxon>Metazoa</taxon>
        <taxon>Ecdysozoa</taxon>
        <taxon>Arthropoda</taxon>
        <taxon>Hexapoda</taxon>
        <taxon>Insecta</taxon>
        <taxon>Pterygota</taxon>
        <taxon>Neoptera</taxon>
        <taxon>Endopterygota</taxon>
        <taxon>Lepidoptera</taxon>
        <taxon>Glossata</taxon>
        <taxon>Ditrysia</taxon>
        <taxon>Papilionoidea</taxon>
        <taxon>Papilionidae</taxon>
        <taxon>Parnassiinae</taxon>
        <taxon>Parnassini</taxon>
        <taxon>Parnassius</taxon>
        <taxon>Parnassius</taxon>
    </lineage>
</organism>
<dbReference type="Proteomes" id="UP000691718">
    <property type="component" value="Unassembled WGS sequence"/>
</dbReference>
<gene>
    <name evidence="1" type="ORF">PAPOLLO_LOCUS23954</name>
</gene>
<reference evidence="1" key="1">
    <citation type="submission" date="2021-04" db="EMBL/GenBank/DDBJ databases">
        <authorList>
            <person name="Tunstrom K."/>
        </authorList>
    </citation>
    <scope>NUCLEOTIDE SEQUENCE</scope>
</reference>
<name>A0A8S3Y5Q1_PARAO</name>
<evidence type="ECO:0000313" key="1">
    <source>
        <dbReference type="EMBL" id="CAG5047507.1"/>
    </source>
</evidence>